<sequence length="132" mass="14237">MCSLGTSIGGNANSGPIILDLPSTVRRESDLYLNSSLTNYHDNQTTDSTSKLKAVTAQASRSPGSSNSDASNTMESPTRSAETIEYPTLDLSTTTEYVSDEKIATDSELSYLLTEMSVDTSEQTKTYMPYIA</sequence>
<evidence type="ECO:0000313" key="3">
    <source>
        <dbReference type="Proteomes" id="UP000193498"/>
    </source>
</evidence>
<dbReference type="InParanoid" id="A0A1Y1XRH7"/>
<reference evidence="2 3" key="1">
    <citation type="submission" date="2016-07" db="EMBL/GenBank/DDBJ databases">
        <title>Pervasive Adenine N6-methylation of Active Genes in Fungi.</title>
        <authorList>
            <consortium name="DOE Joint Genome Institute"/>
            <person name="Mondo S.J."/>
            <person name="Dannebaum R.O."/>
            <person name="Kuo R.C."/>
            <person name="Labutti K."/>
            <person name="Haridas S."/>
            <person name="Kuo A."/>
            <person name="Salamov A."/>
            <person name="Ahrendt S.R."/>
            <person name="Lipzen A."/>
            <person name="Sullivan W."/>
            <person name="Andreopoulos W.B."/>
            <person name="Clum A."/>
            <person name="Lindquist E."/>
            <person name="Daum C."/>
            <person name="Ramamoorthy G.K."/>
            <person name="Gryganskyi A."/>
            <person name="Culley D."/>
            <person name="Magnuson J.K."/>
            <person name="James T.Y."/>
            <person name="O'Malley M.A."/>
            <person name="Stajich J.E."/>
            <person name="Spatafora J.W."/>
            <person name="Visel A."/>
            <person name="Grigoriev I.V."/>
        </authorList>
    </citation>
    <scope>NUCLEOTIDE SEQUENCE [LARGE SCALE GENOMIC DNA]</scope>
    <source>
        <strain evidence="2 3">CBS 931.73</strain>
    </source>
</reference>
<dbReference type="Proteomes" id="UP000193498">
    <property type="component" value="Unassembled WGS sequence"/>
</dbReference>
<evidence type="ECO:0000313" key="2">
    <source>
        <dbReference type="EMBL" id="ORX88361.1"/>
    </source>
</evidence>
<protein>
    <submittedName>
        <fullName evidence="2">Uncharacterized protein</fullName>
    </submittedName>
</protein>
<keyword evidence="3" id="KW-1185">Reference proteome</keyword>
<dbReference type="AlphaFoldDB" id="A0A1Y1XRH7"/>
<comment type="caution">
    <text evidence="2">The sequence shown here is derived from an EMBL/GenBank/DDBJ whole genome shotgun (WGS) entry which is preliminary data.</text>
</comment>
<dbReference type="EMBL" id="MCFE01000534">
    <property type="protein sequence ID" value="ORX88361.1"/>
    <property type="molecule type" value="Genomic_DNA"/>
</dbReference>
<feature type="region of interest" description="Disordered" evidence="1">
    <location>
        <begin position="38"/>
        <end position="85"/>
    </location>
</feature>
<name>A0A1Y1XRH7_9FUNG</name>
<evidence type="ECO:0000256" key="1">
    <source>
        <dbReference type="SAM" id="MobiDB-lite"/>
    </source>
</evidence>
<proteinExistence type="predicted"/>
<gene>
    <name evidence="2" type="ORF">K493DRAFT_78968</name>
</gene>
<accession>A0A1Y1XRH7</accession>
<organism evidence="2 3">
    <name type="scientific">Basidiobolus meristosporus CBS 931.73</name>
    <dbReference type="NCBI Taxonomy" id="1314790"/>
    <lineage>
        <taxon>Eukaryota</taxon>
        <taxon>Fungi</taxon>
        <taxon>Fungi incertae sedis</taxon>
        <taxon>Zoopagomycota</taxon>
        <taxon>Entomophthoromycotina</taxon>
        <taxon>Basidiobolomycetes</taxon>
        <taxon>Basidiobolales</taxon>
        <taxon>Basidiobolaceae</taxon>
        <taxon>Basidiobolus</taxon>
    </lineage>
</organism>
<feature type="compositionally biased region" description="Polar residues" evidence="1">
    <location>
        <begin position="38"/>
        <end position="81"/>
    </location>
</feature>